<accession>A0ABS8ZD25</accession>
<evidence type="ECO:0000259" key="1">
    <source>
        <dbReference type="Pfam" id="PF09995"/>
    </source>
</evidence>
<dbReference type="PANTHER" id="PTHR36151">
    <property type="entry name" value="BLR2777 PROTEIN"/>
    <property type="match status" value="1"/>
</dbReference>
<evidence type="ECO:0000313" key="3">
    <source>
        <dbReference type="Proteomes" id="UP001521150"/>
    </source>
</evidence>
<proteinExistence type="predicted"/>
<comment type="caution">
    <text evidence="2">The sequence shown here is derived from an EMBL/GenBank/DDBJ whole genome shotgun (WGS) entry which is preliminary data.</text>
</comment>
<evidence type="ECO:0000313" key="2">
    <source>
        <dbReference type="EMBL" id="MCE7004948.1"/>
    </source>
</evidence>
<name>A0ABS8ZD25_9PSEU</name>
<dbReference type="Pfam" id="PF09995">
    <property type="entry name" value="MPAB_Lcp_cat"/>
    <property type="match status" value="1"/>
</dbReference>
<protein>
    <submittedName>
        <fullName evidence="2">DUF2236 domain-containing protein</fullName>
    </submittedName>
</protein>
<dbReference type="Proteomes" id="UP001521150">
    <property type="component" value="Unassembled WGS sequence"/>
</dbReference>
<reference evidence="2 3" key="1">
    <citation type="submission" date="2021-12" db="EMBL/GenBank/DDBJ databases">
        <title>Genome sequence of Kibdelosporangium philippinense ATCC 49844.</title>
        <authorList>
            <person name="Fedorov E.A."/>
            <person name="Omeragic M."/>
            <person name="Shalygina K.F."/>
            <person name="Maclea K.S."/>
        </authorList>
    </citation>
    <scope>NUCLEOTIDE SEQUENCE [LARGE SCALE GENOMIC DNA]</scope>
    <source>
        <strain evidence="2 3">ATCC 49844</strain>
    </source>
</reference>
<dbReference type="EMBL" id="JAJVCN010000002">
    <property type="protein sequence ID" value="MCE7004948.1"/>
    <property type="molecule type" value="Genomic_DNA"/>
</dbReference>
<sequence length="221" mass="25141">MAAAADLTPIVETVYASDGPAVGARIRQAHKGIGGVDHEGRQYHAFEPEAYWWVLATTLDSVVVMSERYFDRPIPAADHERLLAEIREVGRRTGLRDRDMPSTWAKFSSDYQRILDERLVDHSTAHDVLEVMRRVTPPPWWPLKSLTSPVFRCLSSRTLLLATVGTLPVEVRERLGLSWSPADERKLCRLARIVRLAFRVLPRSARYTPTARKAWEKTESP</sequence>
<dbReference type="InterPro" id="IPR018713">
    <property type="entry name" value="MPAB/Lcp_cat_dom"/>
</dbReference>
<dbReference type="PANTHER" id="PTHR36151:SF3">
    <property type="entry name" value="ER-BOUND OXYGENASE MPAB_MPAB'_RUBBER OXYGENASE CATALYTIC DOMAIN-CONTAINING PROTEIN"/>
    <property type="match status" value="1"/>
</dbReference>
<organism evidence="2 3">
    <name type="scientific">Kibdelosporangium philippinense</name>
    <dbReference type="NCBI Taxonomy" id="211113"/>
    <lineage>
        <taxon>Bacteria</taxon>
        <taxon>Bacillati</taxon>
        <taxon>Actinomycetota</taxon>
        <taxon>Actinomycetes</taxon>
        <taxon>Pseudonocardiales</taxon>
        <taxon>Pseudonocardiaceae</taxon>
        <taxon>Kibdelosporangium</taxon>
    </lineage>
</organism>
<feature type="domain" description="ER-bound oxygenase mpaB/mpaB'/Rubber oxygenase catalytic" evidence="1">
    <location>
        <begin position="7"/>
        <end position="195"/>
    </location>
</feature>
<keyword evidence="3" id="KW-1185">Reference proteome</keyword>
<gene>
    <name evidence="2" type="ORF">LWC34_19255</name>
</gene>